<dbReference type="GeneID" id="86959389"/>
<reference evidence="2" key="1">
    <citation type="submission" date="2020-09" db="EMBL/GenBank/DDBJ databases">
        <title>Whole genome shotgun sequence of Streptomyces cinnamonensis NBRC 15873.</title>
        <authorList>
            <person name="Komaki H."/>
            <person name="Tamura T."/>
        </authorList>
    </citation>
    <scope>NUCLEOTIDE SEQUENCE [LARGE SCALE GENOMIC DNA]</scope>
    <source>
        <strain evidence="2">NBRC 15873</strain>
    </source>
</reference>
<comment type="caution">
    <text evidence="1">The sequence shown here is derived from an EMBL/GenBank/DDBJ whole genome shotgun (WGS) entry which is preliminary data.</text>
</comment>
<proteinExistence type="predicted"/>
<protein>
    <submittedName>
        <fullName evidence="1">Uncharacterized protein</fullName>
    </submittedName>
</protein>
<sequence length="42" mass="4535">MVAITARAEQVFYGEGAGAVEERFPETRLEIVDDLLAEPGAL</sequence>
<evidence type="ECO:0000313" key="1">
    <source>
        <dbReference type="EMBL" id="GHI17678.1"/>
    </source>
</evidence>
<name>A0ABQ3NY21_STRVG</name>
<evidence type="ECO:0000313" key="2">
    <source>
        <dbReference type="Proteomes" id="UP000660554"/>
    </source>
</evidence>
<dbReference type="RefSeq" id="WP_258053954.1">
    <property type="nucleotide sequence ID" value="NZ_BMRU01000012.1"/>
</dbReference>
<gene>
    <name evidence="1" type="ORF">Scinn_71410</name>
</gene>
<dbReference type="EMBL" id="BNDV01000017">
    <property type="protein sequence ID" value="GHI17678.1"/>
    <property type="molecule type" value="Genomic_DNA"/>
</dbReference>
<organism evidence="1 2">
    <name type="scientific">Streptomyces virginiae</name>
    <name type="common">Streptomyces cinnamonensis</name>
    <dbReference type="NCBI Taxonomy" id="1961"/>
    <lineage>
        <taxon>Bacteria</taxon>
        <taxon>Bacillati</taxon>
        <taxon>Actinomycetota</taxon>
        <taxon>Actinomycetes</taxon>
        <taxon>Kitasatosporales</taxon>
        <taxon>Streptomycetaceae</taxon>
        <taxon>Streptomyces</taxon>
    </lineage>
</organism>
<keyword evidence="2" id="KW-1185">Reference proteome</keyword>
<dbReference type="Proteomes" id="UP000660554">
    <property type="component" value="Unassembled WGS sequence"/>
</dbReference>
<accession>A0ABQ3NY21</accession>